<dbReference type="OrthoDB" id="3356051at2"/>
<dbReference type="Gene3D" id="3.30.9.10">
    <property type="entry name" value="D-Amino Acid Oxidase, subunit A, domain 2"/>
    <property type="match status" value="1"/>
</dbReference>
<proteinExistence type="predicted"/>
<dbReference type="STRING" id="141349.BN1232_03428"/>
<dbReference type="InterPro" id="IPR036188">
    <property type="entry name" value="FAD/NAD-bd_sf"/>
</dbReference>
<dbReference type="Gene3D" id="3.50.50.60">
    <property type="entry name" value="FAD/NAD(P)-binding domain"/>
    <property type="match status" value="1"/>
</dbReference>
<dbReference type="PANTHER" id="PTHR46865:SF2">
    <property type="entry name" value="MONOOXYGENASE"/>
    <property type="match status" value="1"/>
</dbReference>
<dbReference type="GO" id="GO:0071949">
    <property type="term" value="F:FAD binding"/>
    <property type="evidence" value="ECO:0007669"/>
    <property type="project" value="InterPro"/>
</dbReference>
<accession>A0A0E3WCS1</accession>
<dbReference type="PRINTS" id="PR00420">
    <property type="entry name" value="RNGMNOXGNASE"/>
</dbReference>
<protein>
    <submittedName>
        <fullName evidence="3">Monooxygenase FAD-binding protein</fullName>
    </submittedName>
</protein>
<gene>
    <name evidence="3" type="ORF">BN1232_03428</name>
</gene>
<dbReference type="SUPFAM" id="SSF51905">
    <property type="entry name" value="FAD/NAD(P)-binding domain"/>
    <property type="match status" value="1"/>
</dbReference>
<reference evidence="3 4" key="1">
    <citation type="submission" date="2015-03" db="EMBL/GenBank/DDBJ databases">
        <authorList>
            <person name="Urmite Genomes"/>
        </authorList>
    </citation>
    <scope>NUCLEOTIDE SEQUENCE [LARGE SCALE GENOMIC DNA]</scope>
    <source>
        <strain evidence="3 4">CSUR P1491</strain>
    </source>
</reference>
<evidence type="ECO:0000256" key="1">
    <source>
        <dbReference type="SAM" id="MobiDB-lite"/>
    </source>
</evidence>
<dbReference type="GO" id="GO:0004497">
    <property type="term" value="F:monooxygenase activity"/>
    <property type="evidence" value="ECO:0007669"/>
    <property type="project" value="UniProtKB-KW"/>
</dbReference>
<dbReference type="InterPro" id="IPR002938">
    <property type="entry name" value="FAD-bd"/>
</dbReference>
<name>A0A0E3WCS1_MYCLN</name>
<dbReference type="Pfam" id="PF01494">
    <property type="entry name" value="FAD_binding_3"/>
    <property type="match status" value="2"/>
</dbReference>
<feature type="domain" description="FAD-binding" evidence="2">
    <location>
        <begin position="3"/>
        <end position="162"/>
    </location>
</feature>
<organism evidence="3 4">
    <name type="scientific">Mycobacterium lentiflavum</name>
    <dbReference type="NCBI Taxonomy" id="141349"/>
    <lineage>
        <taxon>Bacteria</taxon>
        <taxon>Bacillati</taxon>
        <taxon>Actinomycetota</taxon>
        <taxon>Actinomycetes</taxon>
        <taxon>Mycobacteriales</taxon>
        <taxon>Mycobacteriaceae</taxon>
        <taxon>Mycobacterium</taxon>
        <taxon>Mycobacterium simiae complex</taxon>
    </lineage>
</organism>
<dbReference type="AlphaFoldDB" id="A0A0E3WCS1"/>
<dbReference type="InterPro" id="IPR051704">
    <property type="entry name" value="FAD_aromatic-hydroxylase"/>
</dbReference>
<evidence type="ECO:0000313" key="3">
    <source>
        <dbReference type="EMBL" id="CQD15946.1"/>
    </source>
</evidence>
<dbReference type="RefSeq" id="WP_090603312.1">
    <property type="nucleotide sequence ID" value="NZ_CTEE01000001.1"/>
</dbReference>
<feature type="region of interest" description="Disordered" evidence="1">
    <location>
        <begin position="328"/>
        <end position="351"/>
    </location>
</feature>
<dbReference type="Proteomes" id="UP000199251">
    <property type="component" value="Unassembled WGS sequence"/>
</dbReference>
<evidence type="ECO:0000259" key="2">
    <source>
        <dbReference type="Pfam" id="PF01494"/>
    </source>
</evidence>
<keyword evidence="3" id="KW-0503">Monooxygenase</keyword>
<keyword evidence="3" id="KW-0560">Oxidoreductase</keyword>
<sequence>MRILVSGAGVAGLSTAINLGADGHDVTVVERADHLRVNGSPIDIRGDSIAVADKMGVLGQIRECQIDMTERVQFVDRDGAVAAELPEDIGDSPDDIEIPREDLTKILHNHLGPSVDLRFCEYVTKIDADDRGVEVGFASGARDRYDVVVGADGMHSAVRRLVFGPEQQFVHHLGFYTALADLPGYVPSGRINPMYNFPGHLAGIATYRDKALAVLIFRSPWIEYDYHDLAAQKQILADAFAGHGEWRVPELVDAAIADPELYFDSVSQIHLPSWHRGRVVLVGDAAHCASPLSGRGTALALTGAWFLAQALRDQPTDLPHAFAQYEHDQRPHAARSQATAAPGGDRLVPATQEQIDARNREFSALS</sequence>
<feature type="domain" description="FAD-binding" evidence="2">
    <location>
        <begin position="271"/>
        <end position="335"/>
    </location>
</feature>
<dbReference type="PANTHER" id="PTHR46865">
    <property type="entry name" value="OXIDOREDUCTASE-RELATED"/>
    <property type="match status" value="1"/>
</dbReference>
<evidence type="ECO:0000313" key="4">
    <source>
        <dbReference type="Proteomes" id="UP000199251"/>
    </source>
</evidence>
<dbReference type="EMBL" id="CTEE01000001">
    <property type="protein sequence ID" value="CQD15946.1"/>
    <property type="molecule type" value="Genomic_DNA"/>
</dbReference>